<sequence length="29" mass="3077">MSGTLRIDRVVTAGVFQLDGGTSDRHCKG</sequence>
<dbReference type="Proteomes" id="UP000198959">
    <property type="component" value="Unassembled WGS sequence"/>
</dbReference>
<name>A0A1C6RUG4_9ACTN</name>
<evidence type="ECO:0000313" key="1">
    <source>
        <dbReference type="EMBL" id="SCL20846.1"/>
    </source>
</evidence>
<reference evidence="2" key="1">
    <citation type="submission" date="2016-06" db="EMBL/GenBank/DDBJ databases">
        <authorList>
            <person name="Varghese N."/>
            <person name="Submissions Spin"/>
        </authorList>
    </citation>
    <scope>NUCLEOTIDE SEQUENCE [LARGE SCALE GENOMIC DNA]</scope>
    <source>
        <strain evidence="2">DSM 43817</strain>
    </source>
</reference>
<dbReference type="AlphaFoldDB" id="A0A1C6RUG4"/>
<gene>
    <name evidence="1" type="ORF">GA0074692_1003</name>
</gene>
<keyword evidence="2" id="KW-1185">Reference proteome</keyword>
<protein>
    <submittedName>
        <fullName evidence="1">Uncharacterized protein</fullName>
    </submittedName>
</protein>
<accession>A0A1C6RUG4</accession>
<dbReference type="EMBL" id="FMHW01000002">
    <property type="protein sequence ID" value="SCL20846.1"/>
    <property type="molecule type" value="Genomic_DNA"/>
</dbReference>
<proteinExistence type="predicted"/>
<evidence type="ECO:0000313" key="2">
    <source>
        <dbReference type="Proteomes" id="UP000198959"/>
    </source>
</evidence>
<organism evidence="1 2">
    <name type="scientific">Micromonospora pallida</name>
    <dbReference type="NCBI Taxonomy" id="145854"/>
    <lineage>
        <taxon>Bacteria</taxon>
        <taxon>Bacillati</taxon>
        <taxon>Actinomycetota</taxon>
        <taxon>Actinomycetes</taxon>
        <taxon>Micromonosporales</taxon>
        <taxon>Micromonosporaceae</taxon>
        <taxon>Micromonospora</taxon>
    </lineage>
</organism>